<dbReference type="Pfam" id="PF14477">
    <property type="entry name" value="Mso1_C"/>
    <property type="match status" value="1"/>
</dbReference>
<evidence type="ECO:0000313" key="4">
    <source>
        <dbReference type="EMBL" id="WPK26797.1"/>
    </source>
</evidence>
<keyword evidence="5" id="KW-1185">Reference proteome</keyword>
<evidence type="ECO:0000259" key="2">
    <source>
        <dbReference type="Pfam" id="PF14475"/>
    </source>
</evidence>
<evidence type="ECO:0000259" key="3">
    <source>
        <dbReference type="Pfam" id="PF14477"/>
    </source>
</evidence>
<sequence length="199" mass="22273">MSQYQPNAAPNRSFIEKINSKFSNLSVSGSLSSGTEHDGASEDQTLIHKAFVKFFDQNNEPYPEWLGVKHLQPHASRHRSEGYTQGRTYESRGSEYQSQYQPVRAAYNSPNLQQYNDMDGGDVSRSTSLPSSGSLGGYTRNSRLQEMYNKSRHLQADSSHGMVPNSALSGRNNSVSQMRRDRVLNGMSLTGESRSNWGR</sequence>
<evidence type="ECO:0008006" key="6">
    <source>
        <dbReference type="Google" id="ProtNLM"/>
    </source>
</evidence>
<reference evidence="4 5" key="1">
    <citation type="submission" date="2023-10" db="EMBL/GenBank/DDBJ databases">
        <title>Draft Genome Sequence of Candida saopaulonensis from a very Premature Infant with Sepsis.</title>
        <authorList>
            <person name="Ning Y."/>
            <person name="Dai R."/>
            <person name="Xiao M."/>
            <person name="Xu Y."/>
            <person name="Yan Q."/>
            <person name="Zhang L."/>
        </authorList>
    </citation>
    <scope>NUCLEOTIDE SEQUENCE [LARGE SCALE GENOMIC DNA]</scope>
    <source>
        <strain evidence="4 5">19XY460</strain>
    </source>
</reference>
<feature type="domain" description="Mso1 membrane-polarising" evidence="3">
    <location>
        <begin position="141"/>
        <end position="177"/>
    </location>
</feature>
<name>A0AAX4HEX6_9ASCO</name>
<evidence type="ECO:0000313" key="5">
    <source>
        <dbReference type="Proteomes" id="UP001338582"/>
    </source>
</evidence>
<evidence type="ECO:0000256" key="1">
    <source>
        <dbReference type="SAM" id="MobiDB-lite"/>
    </source>
</evidence>
<dbReference type="AlphaFoldDB" id="A0AAX4HEX6"/>
<dbReference type="EMBL" id="CP138898">
    <property type="protein sequence ID" value="WPK26797.1"/>
    <property type="molecule type" value="Genomic_DNA"/>
</dbReference>
<dbReference type="Proteomes" id="UP001338582">
    <property type="component" value="Chromosome 5"/>
</dbReference>
<gene>
    <name evidence="4" type="ORF">PUMCH_004158</name>
</gene>
<feature type="region of interest" description="Disordered" evidence="1">
    <location>
        <begin position="117"/>
        <end position="140"/>
    </location>
</feature>
<feature type="compositionally biased region" description="Polar residues" evidence="1">
    <location>
        <begin position="166"/>
        <end position="177"/>
    </location>
</feature>
<feature type="compositionally biased region" description="Low complexity" evidence="1">
    <location>
        <begin position="124"/>
        <end position="133"/>
    </location>
</feature>
<feature type="region of interest" description="Disordered" evidence="1">
    <location>
        <begin position="154"/>
        <end position="180"/>
    </location>
</feature>
<dbReference type="Pfam" id="PF14475">
    <property type="entry name" value="Mso1_Sec1_bdg"/>
    <property type="match status" value="1"/>
</dbReference>
<dbReference type="InterPro" id="IPR028095">
    <property type="entry name" value="Mso1_N_dom"/>
</dbReference>
<protein>
    <recommendedName>
        <fullName evidence="6">Mso1 N-terminal domain-containing protein</fullName>
    </recommendedName>
</protein>
<organism evidence="4 5">
    <name type="scientific">Australozyma saopauloensis</name>
    <dbReference type="NCBI Taxonomy" id="291208"/>
    <lineage>
        <taxon>Eukaryota</taxon>
        <taxon>Fungi</taxon>
        <taxon>Dikarya</taxon>
        <taxon>Ascomycota</taxon>
        <taxon>Saccharomycotina</taxon>
        <taxon>Pichiomycetes</taxon>
        <taxon>Metschnikowiaceae</taxon>
        <taxon>Australozyma</taxon>
    </lineage>
</organism>
<dbReference type="RefSeq" id="XP_062879176.1">
    <property type="nucleotide sequence ID" value="XM_063023106.1"/>
</dbReference>
<feature type="region of interest" description="Disordered" evidence="1">
    <location>
        <begin position="73"/>
        <end position="99"/>
    </location>
</feature>
<dbReference type="GeneID" id="88175219"/>
<accession>A0AAX4HEX6</accession>
<dbReference type="KEGG" id="asau:88175219"/>
<proteinExistence type="predicted"/>
<feature type="domain" description="Mso1 N-terminal" evidence="2">
    <location>
        <begin position="30"/>
        <end position="66"/>
    </location>
</feature>
<dbReference type="InterPro" id="IPR059107">
    <property type="entry name" value="Mso1_C"/>
</dbReference>